<reference evidence="3" key="1">
    <citation type="journal article" date="2023" name="J. Hazard. Mater.">
        <title>Anaerobic biodegradation of pyrene and benzo[a]pyrene by a new sulfate-reducing Desulforamulus aquiferis strain DSA.</title>
        <authorList>
            <person name="Zhang Z."/>
            <person name="Sun J."/>
            <person name="Gong X."/>
            <person name="Wang C."/>
            <person name="Wang H."/>
        </authorList>
    </citation>
    <scope>NUCLEOTIDE SEQUENCE</scope>
    <source>
        <strain evidence="3">DSA</strain>
    </source>
</reference>
<dbReference type="CDD" id="cd03814">
    <property type="entry name" value="GT4-like"/>
    <property type="match status" value="1"/>
</dbReference>
<sequence length="377" mass="42780">MRIAIFTDTFLPQINGVARTIGRLADTLTRNNIPCVVITPETKFQGQRNYELLVSPGLSLPFYPECLLSIPNYTETFQKLNSFKPDLIHVATEFSMGICGLKYASTTGLPIVSSYHTNFPQYLSYYKVEIIAMLAWKYLRWFHNMCLKSYCPSKSTLKLLKQQGIKNLEIWGRGVDTELYNPAKFDFSFRKRFGQNKKLLLYVGRLAPEKDIDILMKSFQMLNKKHRNSHLVIVGDGPLRQKLEQSAPPNVTFTGYLHGDELSRAYASSDIFVFPSTTETYGNVVLEAMSSGLPVVAAFSGGVRENLVNRINGLACSPRNVMDMVTAMERLITDETLRKELSLQARDHAMTKSWDTIFNKLILSYQEIVCLHNKVTA</sequence>
<evidence type="ECO:0000259" key="2">
    <source>
        <dbReference type="Pfam" id="PF13439"/>
    </source>
</evidence>
<evidence type="ECO:0000313" key="4">
    <source>
        <dbReference type="Proteomes" id="UP001172911"/>
    </source>
</evidence>
<feature type="domain" description="Glycosyltransferase subfamily 4-like N-terminal" evidence="2">
    <location>
        <begin position="14"/>
        <end position="178"/>
    </location>
</feature>
<dbReference type="Pfam" id="PF13439">
    <property type="entry name" value="Glyco_transf_4"/>
    <property type="match status" value="1"/>
</dbReference>
<dbReference type="RefSeq" id="WP_304541909.1">
    <property type="nucleotide sequence ID" value="NZ_JARPTC010000007.1"/>
</dbReference>
<evidence type="ECO:0000259" key="1">
    <source>
        <dbReference type="Pfam" id="PF00534"/>
    </source>
</evidence>
<accession>A0AAW7ZCG4</accession>
<dbReference type="PANTHER" id="PTHR45947">
    <property type="entry name" value="SULFOQUINOVOSYL TRANSFERASE SQD2"/>
    <property type="match status" value="1"/>
</dbReference>
<organism evidence="3 4">
    <name type="scientific">Desulforamulus aquiferis</name>
    <dbReference type="NCBI Taxonomy" id="1397668"/>
    <lineage>
        <taxon>Bacteria</taxon>
        <taxon>Bacillati</taxon>
        <taxon>Bacillota</taxon>
        <taxon>Clostridia</taxon>
        <taxon>Eubacteriales</taxon>
        <taxon>Peptococcaceae</taxon>
        <taxon>Desulforamulus</taxon>
    </lineage>
</organism>
<dbReference type="InterPro" id="IPR001296">
    <property type="entry name" value="Glyco_trans_1"/>
</dbReference>
<proteinExistence type="predicted"/>
<comment type="caution">
    <text evidence="3">The sequence shown here is derived from an EMBL/GenBank/DDBJ whole genome shotgun (WGS) entry which is preliminary data.</text>
</comment>
<name>A0AAW7ZCG4_9FIRM</name>
<evidence type="ECO:0000313" key="3">
    <source>
        <dbReference type="EMBL" id="MDO7786801.1"/>
    </source>
</evidence>
<dbReference type="PANTHER" id="PTHR45947:SF3">
    <property type="entry name" value="SULFOQUINOVOSYL TRANSFERASE SQD2"/>
    <property type="match status" value="1"/>
</dbReference>
<gene>
    <name evidence="3" type="ORF">P6N53_06145</name>
</gene>
<feature type="domain" description="Glycosyl transferase family 1" evidence="1">
    <location>
        <begin position="188"/>
        <end position="347"/>
    </location>
</feature>
<dbReference type="Pfam" id="PF00534">
    <property type="entry name" value="Glycos_transf_1"/>
    <property type="match status" value="1"/>
</dbReference>
<dbReference type="SUPFAM" id="SSF53756">
    <property type="entry name" value="UDP-Glycosyltransferase/glycogen phosphorylase"/>
    <property type="match status" value="1"/>
</dbReference>
<keyword evidence="4" id="KW-1185">Reference proteome</keyword>
<dbReference type="Proteomes" id="UP001172911">
    <property type="component" value="Unassembled WGS sequence"/>
</dbReference>
<protein>
    <submittedName>
        <fullName evidence="3">Glycosyltransferase family 1 protein</fullName>
    </submittedName>
</protein>
<dbReference type="GO" id="GO:0016758">
    <property type="term" value="F:hexosyltransferase activity"/>
    <property type="evidence" value="ECO:0007669"/>
    <property type="project" value="TreeGrafter"/>
</dbReference>
<dbReference type="Gene3D" id="3.40.50.2000">
    <property type="entry name" value="Glycogen Phosphorylase B"/>
    <property type="match status" value="2"/>
</dbReference>
<dbReference type="AlphaFoldDB" id="A0AAW7ZCG4"/>
<dbReference type="EMBL" id="JARPTC010000007">
    <property type="protein sequence ID" value="MDO7786801.1"/>
    <property type="molecule type" value="Genomic_DNA"/>
</dbReference>
<reference evidence="3" key="2">
    <citation type="submission" date="2023-03" db="EMBL/GenBank/DDBJ databases">
        <authorList>
            <person name="Zhang Z."/>
        </authorList>
    </citation>
    <scope>NUCLEOTIDE SEQUENCE</scope>
    <source>
        <strain evidence="3">DSA</strain>
    </source>
</reference>
<dbReference type="InterPro" id="IPR050194">
    <property type="entry name" value="Glycosyltransferase_grp1"/>
</dbReference>
<dbReference type="InterPro" id="IPR028098">
    <property type="entry name" value="Glyco_trans_4-like_N"/>
</dbReference>